<evidence type="ECO:0000313" key="3">
    <source>
        <dbReference type="EMBL" id="MYN45869.1"/>
    </source>
</evidence>
<evidence type="ECO:0000259" key="2">
    <source>
        <dbReference type="SMART" id="SM01204"/>
    </source>
</evidence>
<evidence type="ECO:0008006" key="5">
    <source>
        <dbReference type="Google" id="ProtNLM"/>
    </source>
</evidence>
<dbReference type="EMBL" id="WWCL01000002">
    <property type="protein sequence ID" value="MYN45869.1"/>
    <property type="molecule type" value="Genomic_DNA"/>
</dbReference>
<keyword evidence="4" id="KW-1185">Reference proteome</keyword>
<protein>
    <recommendedName>
        <fullName evidence="5">Histidine kinase</fullName>
    </recommendedName>
</protein>
<dbReference type="Proteomes" id="UP000444316">
    <property type="component" value="Unassembled WGS sequence"/>
</dbReference>
<feature type="domain" description="FIST" evidence="1">
    <location>
        <begin position="25"/>
        <end position="222"/>
    </location>
</feature>
<reference evidence="3" key="1">
    <citation type="submission" date="2019-12" db="EMBL/GenBank/DDBJ databases">
        <title>Novel species isolated from a subtropical stream in China.</title>
        <authorList>
            <person name="Lu H."/>
        </authorList>
    </citation>
    <scope>NUCLEOTIDE SEQUENCE [LARGE SCALE GENOMIC DNA]</scope>
    <source>
        <strain evidence="3">FT93W</strain>
    </source>
</reference>
<comment type="caution">
    <text evidence="3">The sequence shown here is derived from an EMBL/GenBank/DDBJ whole genome shotgun (WGS) entry which is preliminary data.</text>
</comment>
<evidence type="ECO:0000259" key="1">
    <source>
        <dbReference type="SMART" id="SM00897"/>
    </source>
</evidence>
<dbReference type="AlphaFoldDB" id="A0A845HXZ4"/>
<dbReference type="SMART" id="SM00897">
    <property type="entry name" value="FIST"/>
    <property type="match status" value="1"/>
</dbReference>
<dbReference type="SMART" id="SM01204">
    <property type="entry name" value="FIST_C"/>
    <property type="match status" value="1"/>
</dbReference>
<organism evidence="3 4">
    <name type="scientific">Duganella fentianensis</name>
    <dbReference type="NCBI Taxonomy" id="2692177"/>
    <lineage>
        <taxon>Bacteria</taxon>
        <taxon>Pseudomonadati</taxon>
        <taxon>Pseudomonadota</taxon>
        <taxon>Betaproteobacteria</taxon>
        <taxon>Burkholderiales</taxon>
        <taxon>Oxalobacteraceae</taxon>
        <taxon>Telluria group</taxon>
        <taxon>Duganella</taxon>
    </lineage>
</organism>
<dbReference type="PANTHER" id="PTHR40252">
    <property type="entry name" value="BLR0328 PROTEIN"/>
    <property type="match status" value="1"/>
</dbReference>
<dbReference type="InterPro" id="IPR013702">
    <property type="entry name" value="FIST_domain_N"/>
</dbReference>
<feature type="domain" description="FIST C-domain" evidence="2">
    <location>
        <begin position="223"/>
        <end position="363"/>
    </location>
</feature>
<dbReference type="InterPro" id="IPR019494">
    <property type="entry name" value="FIST_C"/>
</dbReference>
<name>A0A845HXZ4_9BURK</name>
<proteinExistence type="predicted"/>
<gene>
    <name evidence="3" type="ORF">GTP23_12505</name>
</gene>
<accession>A0A845HXZ4</accession>
<sequence>MQIQQASFKPGDDVAAALAPLSAIAPQLVLVFAAPQFFTDKDGATRLAGQLQAAFPAAQLIGCSTAGEINGACVQEDSAVVTAVHFEHAHVLAAATELTSMEASYAAGQKVGKALAHPELRGVLVFAPGVAVNGSALVAGMTAALGSSLPIMGGLAGDNGAFQQTWTIGTDGISPRAVVAVGLTGAQLQIGHGFFGGWRAFGPARCVTRCEGNLLYELDNEPALEVYKRYLGDYARDLPASGLLFPFEMLGDDLSEVGLIRTILGIDEANGSLLLAGAIHQGGFLRLMQASTDALIDGAEVAAEKTVGMQQPATPHLALLVSCVGRKLVMGDRVEEEIEAVTAKLGQQACATGFYSYGEITPFAPGVACEVHNQTMTITTISESV</sequence>
<dbReference type="RefSeq" id="WP_161035411.1">
    <property type="nucleotide sequence ID" value="NZ_WWCL01000002.1"/>
</dbReference>
<evidence type="ECO:0000313" key="4">
    <source>
        <dbReference type="Proteomes" id="UP000444316"/>
    </source>
</evidence>
<dbReference type="PANTHER" id="PTHR40252:SF2">
    <property type="entry name" value="BLR0328 PROTEIN"/>
    <property type="match status" value="1"/>
</dbReference>
<dbReference type="Pfam" id="PF08495">
    <property type="entry name" value="FIST"/>
    <property type="match status" value="1"/>
</dbReference>
<dbReference type="Pfam" id="PF10442">
    <property type="entry name" value="FIST_C"/>
    <property type="match status" value="1"/>
</dbReference>